<keyword evidence="9" id="KW-1185">Reference proteome</keyword>
<gene>
    <name evidence="8" type="ORF">CHU92_04820</name>
</gene>
<feature type="transmembrane region" description="Helical" evidence="6">
    <location>
        <begin position="268"/>
        <end position="286"/>
    </location>
</feature>
<dbReference type="Pfam" id="PF00892">
    <property type="entry name" value="EamA"/>
    <property type="match status" value="2"/>
</dbReference>
<dbReference type="InterPro" id="IPR000620">
    <property type="entry name" value="EamA_dom"/>
</dbReference>
<feature type="transmembrane region" description="Helical" evidence="6">
    <location>
        <begin position="37"/>
        <end position="55"/>
    </location>
</feature>
<feature type="domain" description="EamA" evidence="7">
    <location>
        <begin position="153"/>
        <end position="285"/>
    </location>
</feature>
<protein>
    <submittedName>
        <fullName evidence="8">Permease</fullName>
    </submittedName>
</protein>
<feature type="transmembrane region" description="Helical" evidence="6">
    <location>
        <begin position="149"/>
        <end position="168"/>
    </location>
</feature>
<feature type="transmembrane region" description="Helical" evidence="6">
    <location>
        <begin position="7"/>
        <end position="25"/>
    </location>
</feature>
<evidence type="ECO:0000313" key="8">
    <source>
        <dbReference type="EMBL" id="OYQ38572.1"/>
    </source>
</evidence>
<dbReference type="AlphaFoldDB" id="A0A255ZAW3"/>
<dbReference type="OrthoDB" id="1117213at2"/>
<comment type="subcellular location">
    <subcellularLocation>
        <location evidence="1">Membrane</location>
        <topology evidence="1">Multi-pass membrane protein</topology>
    </subcellularLocation>
</comment>
<comment type="caution">
    <text evidence="8">The sequence shown here is derived from an EMBL/GenBank/DDBJ whole genome shotgun (WGS) entry which is preliminary data.</text>
</comment>
<feature type="transmembrane region" description="Helical" evidence="6">
    <location>
        <begin position="67"/>
        <end position="90"/>
    </location>
</feature>
<evidence type="ECO:0000256" key="1">
    <source>
        <dbReference type="ARBA" id="ARBA00004141"/>
    </source>
</evidence>
<feature type="transmembrane region" description="Helical" evidence="6">
    <location>
        <begin position="180"/>
        <end position="203"/>
    </location>
</feature>
<dbReference type="GO" id="GO:0016020">
    <property type="term" value="C:membrane"/>
    <property type="evidence" value="ECO:0007669"/>
    <property type="project" value="UniProtKB-SubCell"/>
</dbReference>
<dbReference type="InterPro" id="IPR050638">
    <property type="entry name" value="AA-Vitamin_Transporters"/>
</dbReference>
<dbReference type="EMBL" id="NOXV01000212">
    <property type="protein sequence ID" value="OYQ38572.1"/>
    <property type="molecule type" value="Genomic_DNA"/>
</dbReference>
<evidence type="ECO:0000256" key="4">
    <source>
        <dbReference type="ARBA" id="ARBA00022989"/>
    </source>
</evidence>
<dbReference type="InterPro" id="IPR037185">
    <property type="entry name" value="EmrE-like"/>
</dbReference>
<proteinExistence type="inferred from homology"/>
<dbReference type="Proteomes" id="UP000216605">
    <property type="component" value="Unassembled WGS sequence"/>
</dbReference>
<sequence>MQSRHLKWYLLLALALIWGSSFILIKRGLVGLNPFQLGSLRIIFCALFLLVIGFRTLPSIPRRQWKYISLTALFGTFLPVYLFSTAQLGISSSISAILNSLTPLNTLLLGALVFGLGFTRRQLLGVLIGLAGCVLLIYSGASTGNGENYFYTLFVIIASGCYAINVNLVKKYLSGLSPIAISTGNFAVMIVPAVIILLISGFANVATQPGVILSATYVMVLGVVGTGIANILFFRLIQMSSPVFASSVTYLIPVVAFGWGLIDGESLTLAQGFGAAVILVGVYFSARK</sequence>
<name>A0A255ZAW3_9FLAO</name>
<dbReference type="RefSeq" id="WP_094413154.1">
    <property type="nucleotide sequence ID" value="NZ_NOXV01000212.1"/>
</dbReference>
<keyword evidence="5 6" id="KW-0472">Membrane</keyword>
<keyword evidence="4 6" id="KW-1133">Transmembrane helix</keyword>
<reference evidence="8 9" key="1">
    <citation type="submission" date="2017-07" db="EMBL/GenBank/DDBJ databases">
        <title>Flavobacterium cyanobacteriorum sp. nov., isolated from cyanobacterial aggregates in a eutrophic lake.</title>
        <authorList>
            <person name="Cai H."/>
        </authorList>
    </citation>
    <scope>NUCLEOTIDE SEQUENCE [LARGE SCALE GENOMIC DNA]</scope>
    <source>
        <strain evidence="8 9">TH021</strain>
    </source>
</reference>
<keyword evidence="3 6" id="KW-0812">Transmembrane</keyword>
<organism evidence="8 9">
    <name type="scientific">Flavobacterium cyanobacteriorum</name>
    <dbReference type="NCBI Taxonomy" id="2022802"/>
    <lineage>
        <taxon>Bacteria</taxon>
        <taxon>Pseudomonadati</taxon>
        <taxon>Bacteroidota</taxon>
        <taxon>Flavobacteriia</taxon>
        <taxon>Flavobacteriales</taxon>
        <taxon>Flavobacteriaceae</taxon>
        <taxon>Flavobacterium</taxon>
    </lineage>
</organism>
<feature type="transmembrane region" description="Helical" evidence="6">
    <location>
        <begin position="123"/>
        <end position="143"/>
    </location>
</feature>
<comment type="similarity">
    <text evidence="2">Belongs to the EamA transporter family.</text>
</comment>
<feature type="transmembrane region" description="Helical" evidence="6">
    <location>
        <begin position="215"/>
        <end position="236"/>
    </location>
</feature>
<feature type="domain" description="EamA" evidence="7">
    <location>
        <begin position="10"/>
        <end position="137"/>
    </location>
</feature>
<feature type="transmembrane region" description="Helical" evidence="6">
    <location>
        <begin position="243"/>
        <end position="262"/>
    </location>
</feature>
<evidence type="ECO:0000313" key="9">
    <source>
        <dbReference type="Proteomes" id="UP000216605"/>
    </source>
</evidence>
<dbReference type="PANTHER" id="PTHR32322">
    <property type="entry name" value="INNER MEMBRANE TRANSPORTER"/>
    <property type="match status" value="1"/>
</dbReference>
<evidence type="ECO:0000256" key="6">
    <source>
        <dbReference type="SAM" id="Phobius"/>
    </source>
</evidence>
<evidence type="ECO:0000256" key="5">
    <source>
        <dbReference type="ARBA" id="ARBA00023136"/>
    </source>
</evidence>
<evidence type="ECO:0000256" key="3">
    <source>
        <dbReference type="ARBA" id="ARBA00022692"/>
    </source>
</evidence>
<evidence type="ECO:0000256" key="2">
    <source>
        <dbReference type="ARBA" id="ARBA00007362"/>
    </source>
</evidence>
<feature type="transmembrane region" description="Helical" evidence="6">
    <location>
        <begin position="96"/>
        <end position="116"/>
    </location>
</feature>
<evidence type="ECO:0000259" key="7">
    <source>
        <dbReference type="Pfam" id="PF00892"/>
    </source>
</evidence>
<dbReference type="PANTHER" id="PTHR32322:SF2">
    <property type="entry name" value="EAMA DOMAIN-CONTAINING PROTEIN"/>
    <property type="match status" value="1"/>
</dbReference>
<accession>A0A255ZAW3</accession>
<dbReference type="SUPFAM" id="SSF103481">
    <property type="entry name" value="Multidrug resistance efflux transporter EmrE"/>
    <property type="match status" value="2"/>
</dbReference>